<evidence type="ECO:0000259" key="4">
    <source>
        <dbReference type="Pfam" id="PF16793"/>
    </source>
</evidence>
<dbReference type="Pfam" id="PF22863">
    <property type="entry name" value="TraI_middle"/>
    <property type="match status" value="1"/>
</dbReference>
<organism evidence="7">
    <name type="scientific">Pseudomonas aeruginosa</name>
    <dbReference type="NCBI Taxonomy" id="287"/>
    <lineage>
        <taxon>Bacteria</taxon>
        <taxon>Pseudomonadati</taxon>
        <taxon>Pseudomonadota</taxon>
        <taxon>Gammaproteobacteria</taxon>
        <taxon>Pseudomonadales</taxon>
        <taxon>Pseudomonadaceae</taxon>
        <taxon>Pseudomonas</taxon>
    </lineage>
</organism>
<keyword evidence="7" id="KW-0614">Plasmid</keyword>
<feature type="region of interest" description="Disordered" evidence="2">
    <location>
        <begin position="249"/>
        <end position="275"/>
    </location>
</feature>
<evidence type="ECO:0000256" key="2">
    <source>
        <dbReference type="SAM" id="MobiDB-lite"/>
    </source>
</evidence>
<gene>
    <name evidence="7" type="primary">mobA</name>
</gene>
<dbReference type="InterPro" id="IPR054462">
    <property type="entry name" value="TraI_M"/>
</dbReference>
<feature type="region of interest" description="Disordered" evidence="2">
    <location>
        <begin position="153"/>
        <end position="190"/>
    </location>
</feature>
<keyword evidence="1" id="KW-0175">Coiled coil</keyword>
<dbReference type="InterPro" id="IPR039459">
    <property type="entry name" value="RepB-like_DNA_primase_dom"/>
</dbReference>
<dbReference type="Pfam" id="PF18821">
    <property type="entry name" value="LPD7"/>
    <property type="match status" value="1"/>
</dbReference>
<geneLocation type="plasmid" evidence="7">
    <name>Rms149</name>
</geneLocation>
<dbReference type="InterPro" id="IPR005094">
    <property type="entry name" value="Endonuclease_MobA/VirD2"/>
</dbReference>
<feature type="domain" description="RepB-like DNA primase" evidence="4">
    <location>
        <begin position="530"/>
        <end position="581"/>
    </location>
</feature>
<dbReference type="InterPro" id="IPR040677">
    <property type="entry name" value="LPD7"/>
</dbReference>
<feature type="compositionally biased region" description="Basic and acidic residues" evidence="2">
    <location>
        <begin position="154"/>
        <end position="189"/>
    </location>
</feature>
<feature type="region of interest" description="Disordered" evidence="2">
    <location>
        <begin position="372"/>
        <end position="410"/>
    </location>
</feature>
<evidence type="ECO:0000313" key="7">
    <source>
        <dbReference type="EMBL" id="CAI46961.1"/>
    </source>
</evidence>
<evidence type="ECO:0000256" key="1">
    <source>
        <dbReference type="SAM" id="Coils"/>
    </source>
</evidence>
<feature type="domain" description="TraI-like middle" evidence="6">
    <location>
        <begin position="172"/>
        <end position="255"/>
    </location>
</feature>
<feature type="domain" description="MobA/VirD2-like nuclease" evidence="3">
    <location>
        <begin position="4"/>
        <end position="139"/>
    </location>
</feature>
<feature type="coiled-coil region" evidence="1">
    <location>
        <begin position="293"/>
        <end position="364"/>
    </location>
</feature>
<evidence type="ECO:0000259" key="3">
    <source>
        <dbReference type="Pfam" id="PF03432"/>
    </source>
</evidence>
<feature type="coiled-coil region" evidence="1">
    <location>
        <begin position="495"/>
        <end position="522"/>
    </location>
</feature>
<dbReference type="Pfam" id="PF16793">
    <property type="entry name" value="RepB_primase"/>
    <property type="match status" value="1"/>
</dbReference>
<reference evidence="7" key="1">
    <citation type="journal article" date="2005" name="J. Bacteriol.">
        <title>The IncP-6 plasmid Rms149 consists of a small mobilizable backbone with multiple large insertions.</title>
        <authorList>
            <person name="Haines A.S."/>
            <person name="Jones K."/>
            <person name="Cheung M."/>
            <person name="Thomas C.M."/>
        </authorList>
    </citation>
    <scope>NUCLEOTIDE SEQUENCE [LARGE SCALE GENOMIC DNA]</scope>
    <source>
        <strain evidence="7">Ps142</strain>
        <plasmid evidence="7">Rms149</plasmid>
    </source>
</reference>
<proteinExistence type="predicted"/>
<evidence type="ECO:0000259" key="5">
    <source>
        <dbReference type="Pfam" id="PF18821"/>
    </source>
</evidence>
<dbReference type="NCBIfam" id="NF041893">
    <property type="entry name" value="TraI_MobP_relax"/>
    <property type="match status" value="1"/>
</dbReference>
<sequence length="601" mass="68654">MADYIREPHNQNPDEKVLYANGRGFLCDGHAAQREEMVALAAESVRSKNPVNHYIMSWREGEQPSPEQVEEAVSIFMDELGVKDHQAIYGLHADTDNLHLHLAINRVHPETLKVVKINNGFDIEAAHKAIARIENAQGWQREQNGRYQVLENGELGREHIDKDKPRQPAQPKRDMENRTGEKSAERIAIEDGAPIIKKAQTWEQLHRELAAKGMRYEKTGSGATLFVGDVGVKASSADRDASLSKLQKRLGAYQPPPQRQQVAQREPEPIKPDVPGWKDYITGRKAHYAAKNAAKLALDKQQEQERKQLAEQQKARRDELMRGNWNGKGEVLNAMRSVIAAEQAAEKAALKEKHKKQREQWRQQFRPYPDLEQWQRMQKSPELAEQWRHRASEPQRIEGASGEPPTPRDIRAYQPEIVGQQVHYSRKEEAGAGGGVSFVDKGKSIDIHDWRNRDSTLAALQLSAQKWGSFTVTGNDEYKAMCAKLAAEHGFKITNPELQERIQQERQRIQQERAQAMKSEQLKQFELYAEAVGAERYRVTSIKMQADGRKQTFILDKKDGITRGFTPQEIEQRTPEMLRLAQLRLLDHLIAFHLTNQLHSI</sequence>
<accession>Q4W1T4</accession>
<feature type="compositionally biased region" description="Basic and acidic residues" evidence="2">
    <location>
        <begin position="385"/>
        <end position="396"/>
    </location>
</feature>
<dbReference type="AlphaFoldDB" id="Q4W1T4"/>
<dbReference type="InterPro" id="IPR049751">
    <property type="entry name" value="TraI/MobA_relaxases"/>
</dbReference>
<dbReference type="EMBL" id="AJ877225">
    <property type="protein sequence ID" value="CAI46961.1"/>
    <property type="molecule type" value="Genomic_DNA"/>
</dbReference>
<dbReference type="Pfam" id="PF03432">
    <property type="entry name" value="Relaxase"/>
    <property type="match status" value="1"/>
</dbReference>
<evidence type="ECO:0000259" key="6">
    <source>
        <dbReference type="Pfam" id="PF22863"/>
    </source>
</evidence>
<name>Q4W1T4_PSEAI</name>
<protein>
    <submittedName>
        <fullName evidence="7">MobA mobilisation protein</fullName>
    </submittedName>
</protein>
<feature type="domain" description="Large polyvalent protein-associated" evidence="5">
    <location>
        <begin position="425"/>
        <end position="506"/>
    </location>
</feature>